<evidence type="ECO:0000313" key="2">
    <source>
        <dbReference type="EMBL" id="ABO94625.1"/>
    </source>
</evidence>
<proteinExistence type="inferred from homology"/>
<reference evidence="2 3" key="1">
    <citation type="journal article" date="2007" name="Proc. Natl. Acad. Sci. U.S.A.">
        <title>The tiny eukaryote Ostreococcus provides genomic insights into the paradox of plankton speciation.</title>
        <authorList>
            <person name="Palenik B."/>
            <person name="Grimwood J."/>
            <person name="Aerts A."/>
            <person name="Rouze P."/>
            <person name="Salamov A."/>
            <person name="Putnam N."/>
            <person name="Dupont C."/>
            <person name="Jorgensen R."/>
            <person name="Derelle E."/>
            <person name="Rombauts S."/>
            <person name="Zhou K."/>
            <person name="Otillar R."/>
            <person name="Merchant S.S."/>
            <person name="Podell S."/>
            <person name="Gaasterland T."/>
            <person name="Napoli C."/>
            <person name="Gendler K."/>
            <person name="Manuell A."/>
            <person name="Tai V."/>
            <person name="Vallon O."/>
            <person name="Piganeau G."/>
            <person name="Jancek S."/>
            <person name="Heijde M."/>
            <person name="Jabbari K."/>
            <person name="Bowler C."/>
            <person name="Lohr M."/>
            <person name="Robbens S."/>
            <person name="Werner G."/>
            <person name="Dubchak I."/>
            <person name="Pazour G.J."/>
            <person name="Ren Q."/>
            <person name="Paulsen I."/>
            <person name="Delwiche C."/>
            <person name="Schmutz J."/>
            <person name="Rokhsar D."/>
            <person name="Van de Peer Y."/>
            <person name="Moreau H."/>
            <person name="Grigoriev I.V."/>
        </authorList>
    </citation>
    <scope>NUCLEOTIDE SEQUENCE [LARGE SCALE GENOMIC DNA]</scope>
    <source>
        <strain evidence="2 3">CCE9901</strain>
    </source>
</reference>
<sequence>MRATTTWTRRCAWIVRTRACGRNEAIARAMNAKTVAERLKETSTAVILGSGSATRRAILSGMNIEYVIEKPDIDEKAIRFDDPEVLVRALASAKATAVREKLAERGEGARRLLITCDQVVVHRGIIREKPTSASEAREFIRGYGLDPPSTVGSTMVTDLSSGKSASAVDVNTVVFDEIPDDVVNAIVDEGECMFCAGGLMVEHPLLQPYLKRIEGSMDGVMGLDAQTVERLLNEFV</sequence>
<dbReference type="EMBL" id="CP000582">
    <property type="protein sequence ID" value="ABO94625.1"/>
    <property type="molecule type" value="Genomic_DNA"/>
</dbReference>
<dbReference type="Gramene" id="ABO94625">
    <property type="protein sequence ID" value="ABO94625"/>
    <property type="gene ID" value="OSTLU_119388"/>
</dbReference>
<keyword evidence="1" id="KW-0378">Hydrolase</keyword>
<evidence type="ECO:0000313" key="3">
    <source>
        <dbReference type="Proteomes" id="UP000001568"/>
    </source>
</evidence>
<dbReference type="InterPro" id="IPR029001">
    <property type="entry name" value="ITPase-like_fam"/>
</dbReference>
<organism evidence="2 3">
    <name type="scientific">Ostreococcus lucimarinus (strain CCE9901)</name>
    <dbReference type="NCBI Taxonomy" id="436017"/>
    <lineage>
        <taxon>Eukaryota</taxon>
        <taxon>Viridiplantae</taxon>
        <taxon>Chlorophyta</taxon>
        <taxon>Mamiellophyceae</taxon>
        <taxon>Mamiellales</taxon>
        <taxon>Bathycoccaceae</taxon>
        <taxon>Ostreococcus</taxon>
    </lineage>
</organism>
<dbReference type="PANTHER" id="PTHR43213">
    <property type="entry name" value="BIFUNCTIONAL DTTP/UTP PYROPHOSPHATASE/METHYLTRANSFERASE PROTEIN-RELATED"/>
    <property type="match status" value="1"/>
</dbReference>
<dbReference type="AlphaFoldDB" id="A4RTC8"/>
<dbReference type="RefSeq" id="XP_001416332.1">
    <property type="nucleotide sequence ID" value="XM_001416295.1"/>
</dbReference>
<dbReference type="PANTHER" id="PTHR43213:SF4">
    <property type="entry name" value="7-METHYL-GTP PYROPHOSPHATASE"/>
    <property type="match status" value="1"/>
</dbReference>
<dbReference type="Gene3D" id="3.90.950.10">
    <property type="match status" value="1"/>
</dbReference>
<keyword evidence="3" id="KW-1185">Reference proteome</keyword>
<accession>A4RTC8</accession>
<dbReference type="GO" id="GO:0047429">
    <property type="term" value="F:nucleoside triphosphate diphosphatase activity"/>
    <property type="evidence" value="ECO:0007669"/>
    <property type="project" value="InterPro"/>
</dbReference>
<dbReference type="Proteomes" id="UP000001568">
    <property type="component" value="Chromosome 2"/>
</dbReference>
<dbReference type="SUPFAM" id="SSF52972">
    <property type="entry name" value="ITPase-like"/>
    <property type="match status" value="1"/>
</dbReference>
<dbReference type="OrthoDB" id="10267058at2759"/>
<dbReference type="Pfam" id="PF02545">
    <property type="entry name" value="Maf"/>
    <property type="match status" value="1"/>
</dbReference>
<dbReference type="eggNOG" id="KOG1509">
    <property type="taxonomic scope" value="Eukaryota"/>
</dbReference>
<dbReference type="FunFam" id="3.90.950.10:FF:000008">
    <property type="entry name" value="Maf-like protein, expressed"/>
    <property type="match status" value="1"/>
</dbReference>
<dbReference type="HAMAP" id="MF_00528">
    <property type="entry name" value="Maf"/>
    <property type="match status" value="1"/>
</dbReference>
<dbReference type="InterPro" id="IPR003697">
    <property type="entry name" value="Maf-like"/>
</dbReference>
<name>A4RTC8_OSTLU</name>
<dbReference type="HOGENOM" id="CLU_040416_4_1_1"/>
<dbReference type="GeneID" id="5000160"/>
<evidence type="ECO:0000256" key="1">
    <source>
        <dbReference type="ARBA" id="ARBA00022801"/>
    </source>
</evidence>
<protein>
    <submittedName>
        <fullName evidence="2">Septum formation protein MAF-like protein</fullName>
    </submittedName>
</protein>
<dbReference type="OMA" id="EEVCGFC"/>
<gene>
    <name evidence="2" type="primary">Maf</name>
    <name evidence="2" type="ORF">OSTLU_119388</name>
</gene>
<dbReference type="KEGG" id="olu:OSTLU_119388"/>
<dbReference type="PIRSF" id="PIRSF006305">
    <property type="entry name" value="Maf"/>
    <property type="match status" value="1"/>
</dbReference>